<evidence type="ECO:0000313" key="7">
    <source>
        <dbReference type="EMBL" id="KZN94609.1"/>
    </source>
</evidence>
<feature type="binding site" evidence="4">
    <location>
        <position position="228"/>
    </location>
    <ligand>
        <name>NAD(+)</name>
        <dbReference type="ChEBI" id="CHEBI:57540"/>
    </ligand>
</feature>
<feature type="binding site" evidence="4 5">
    <location>
        <position position="126"/>
    </location>
    <ligand>
        <name>Zn(2+)</name>
        <dbReference type="ChEBI" id="CHEBI:29105"/>
    </ligand>
</feature>
<dbReference type="InterPro" id="IPR029035">
    <property type="entry name" value="DHS-like_NAD/FAD-binding_dom"/>
</dbReference>
<organism evidence="7 8">
    <name type="scientific">Aeribacillus pallidus</name>
    <dbReference type="NCBI Taxonomy" id="33936"/>
    <lineage>
        <taxon>Bacteria</taxon>
        <taxon>Bacillati</taxon>
        <taxon>Bacillota</taxon>
        <taxon>Bacilli</taxon>
        <taxon>Bacillales</taxon>
        <taxon>Bacillaceae</taxon>
        <taxon>Aeribacillus</taxon>
    </lineage>
</organism>
<feature type="binding site" evidence="4">
    <location>
        <position position="118"/>
    </location>
    <ligand>
        <name>NAD(+)</name>
        <dbReference type="ChEBI" id="CHEBI:57540"/>
    </ligand>
</feature>
<dbReference type="NCBIfam" id="NF001752">
    <property type="entry name" value="PRK00481.1-1"/>
    <property type="match status" value="1"/>
</dbReference>
<dbReference type="Proteomes" id="UP000076476">
    <property type="component" value="Unassembled WGS sequence"/>
</dbReference>
<dbReference type="HAMAP" id="MF_01968">
    <property type="entry name" value="Sirtuin_ClassU"/>
    <property type="match status" value="1"/>
</dbReference>
<feature type="domain" description="Deacetylase sirtuin-type" evidence="6">
    <location>
        <begin position="1"/>
        <end position="241"/>
    </location>
</feature>
<feature type="binding site" evidence="4">
    <location>
        <position position="100"/>
    </location>
    <ligand>
        <name>NAD(+)</name>
        <dbReference type="ChEBI" id="CHEBI:57540"/>
    </ligand>
</feature>
<evidence type="ECO:0000256" key="3">
    <source>
        <dbReference type="ARBA" id="ARBA00023027"/>
    </source>
</evidence>
<dbReference type="Gene3D" id="3.30.1600.10">
    <property type="entry name" value="SIR2/SIRT2 'Small Domain"/>
    <property type="match status" value="1"/>
</dbReference>
<keyword evidence="1 4" id="KW-0963">Cytoplasm</keyword>
<comment type="caution">
    <text evidence="4">Lacks conserved residue(s) required for the propagation of feature annotation.</text>
</comment>
<feature type="binding site" evidence="4">
    <location>
        <position position="227"/>
    </location>
    <ligand>
        <name>NAD(+)</name>
        <dbReference type="ChEBI" id="CHEBI:57540"/>
    </ligand>
</feature>
<feature type="binding site" evidence="4">
    <location>
        <position position="23"/>
    </location>
    <ligand>
        <name>NAD(+)</name>
        <dbReference type="ChEBI" id="CHEBI:57540"/>
    </ligand>
</feature>
<accession>A0A167YW17</accession>
<dbReference type="OrthoDB" id="9800582at2"/>
<keyword evidence="4 5" id="KW-0479">Metal-binding</keyword>
<proteinExistence type="inferred from homology"/>
<feature type="binding site" evidence="4 5">
    <location>
        <position position="145"/>
    </location>
    <ligand>
        <name>Zn(2+)</name>
        <dbReference type="ChEBI" id="CHEBI:29105"/>
    </ligand>
</feature>
<comment type="caution">
    <text evidence="7">The sequence shown here is derived from an EMBL/GenBank/DDBJ whole genome shotgun (WGS) entry which is preliminary data.</text>
</comment>
<gene>
    <name evidence="4" type="primary">cobB</name>
    <name evidence="7" type="ORF">AZI98_18065</name>
</gene>
<dbReference type="SUPFAM" id="SSF52467">
    <property type="entry name" value="DHS-like NAD/FAD-binding domain"/>
    <property type="match status" value="1"/>
</dbReference>
<dbReference type="EMBL" id="LWBR01000079">
    <property type="protein sequence ID" value="KZN94609.1"/>
    <property type="molecule type" value="Genomic_DNA"/>
</dbReference>
<feature type="binding site" evidence="4">
    <location>
        <position position="102"/>
    </location>
    <ligand>
        <name>NAD(+)</name>
        <dbReference type="ChEBI" id="CHEBI:57540"/>
    </ligand>
</feature>
<dbReference type="PANTHER" id="PTHR11085:SF4">
    <property type="entry name" value="NAD-DEPENDENT PROTEIN DEACYLASE"/>
    <property type="match status" value="1"/>
</dbReference>
<feature type="binding site" evidence="4">
    <location>
        <position position="34"/>
    </location>
    <ligand>
        <name>nicotinamide</name>
        <dbReference type="ChEBI" id="CHEBI:17154"/>
    </ligand>
</feature>
<dbReference type="GO" id="GO:0005737">
    <property type="term" value="C:cytoplasm"/>
    <property type="evidence" value="ECO:0007669"/>
    <property type="project" value="UniProtKB-SubCell"/>
</dbReference>
<dbReference type="PROSITE" id="PS50305">
    <property type="entry name" value="SIRTUIN"/>
    <property type="match status" value="1"/>
</dbReference>
<comment type="cofactor">
    <cofactor evidence="4">
        <name>Zn(2+)</name>
        <dbReference type="ChEBI" id="CHEBI:29105"/>
    </cofactor>
    <text evidence="4">Binds 1 zinc ion per subunit.</text>
</comment>
<feature type="binding site" evidence="4">
    <location>
        <position position="27"/>
    </location>
    <ligand>
        <name>NAD(+)</name>
        <dbReference type="ChEBI" id="CHEBI:57540"/>
    </ligand>
</feature>
<feature type="binding site" evidence="4">
    <location>
        <position position="103"/>
    </location>
    <ligand>
        <name>nicotinamide</name>
        <dbReference type="ChEBI" id="CHEBI:17154"/>
    </ligand>
</feature>
<evidence type="ECO:0000256" key="1">
    <source>
        <dbReference type="ARBA" id="ARBA00022490"/>
    </source>
</evidence>
<dbReference type="GO" id="GO:0008270">
    <property type="term" value="F:zinc ion binding"/>
    <property type="evidence" value="ECO:0007669"/>
    <property type="project" value="UniProtKB-UniRule"/>
</dbReference>
<feature type="binding site" evidence="4">
    <location>
        <position position="103"/>
    </location>
    <ligand>
        <name>NAD(+)</name>
        <dbReference type="ChEBI" id="CHEBI:57540"/>
    </ligand>
</feature>
<feature type="binding site" evidence="4 5">
    <location>
        <position position="129"/>
    </location>
    <ligand>
        <name>Zn(2+)</name>
        <dbReference type="ChEBI" id="CHEBI:29105"/>
    </ligand>
</feature>
<comment type="similarity">
    <text evidence="4">Belongs to the sirtuin family. Class U subfamily.</text>
</comment>
<feature type="binding site" evidence="4">
    <location>
        <position position="210"/>
    </location>
    <ligand>
        <name>NAD(+)</name>
        <dbReference type="ChEBI" id="CHEBI:57540"/>
    </ligand>
</feature>
<dbReference type="PANTHER" id="PTHR11085">
    <property type="entry name" value="NAD-DEPENDENT PROTEIN DEACYLASE SIRTUIN-5, MITOCHONDRIAL-RELATED"/>
    <property type="match status" value="1"/>
</dbReference>
<dbReference type="EC" id="2.3.1.286" evidence="4"/>
<sequence length="241" mass="27449">MALISEIADLLQQSKHAVVFTGAGMSTASGIPDYRSKTGLWRKKDPSKLASIEAMETNRDEFIQFYKERLQLYKSKSPNEGHYLLAKWEKEGKIQSIITQNIDGFHLLAGSKNVIELHGTLQTFHCHNCGQRFLNDVYLKNQYYCGCGGFIRPSITLFGELLPEDAFRDAELESEKADVMIVLGSSLTVRPANEIPFLAKRMGAVLVIVNQEQTDFDEWADFVFHNDILQFLRELNNRLNR</sequence>
<evidence type="ECO:0000256" key="5">
    <source>
        <dbReference type="PROSITE-ProRule" id="PRU00236"/>
    </source>
</evidence>
<evidence type="ECO:0000256" key="2">
    <source>
        <dbReference type="ARBA" id="ARBA00022679"/>
    </source>
</evidence>
<evidence type="ECO:0000313" key="8">
    <source>
        <dbReference type="Proteomes" id="UP000076476"/>
    </source>
</evidence>
<evidence type="ECO:0000256" key="4">
    <source>
        <dbReference type="HAMAP-Rule" id="MF_01968"/>
    </source>
</evidence>
<dbReference type="RefSeq" id="WP_063389635.1">
    <property type="nucleotide sequence ID" value="NZ_LWBR01000079.1"/>
</dbReference>
<comment type="function">
    <text evidence="4">NAD-dependent protein deacetylase which modulates the activities of several enzymes which are inactive in their acetylated form.</text>
</comment>
<feature type="binding site" evidence="4">
    <location>
        <position position="186"/>
    </location>
    <ligand>
        <name>NAD(+)</name>
        <dbReference type="ChEBI" id="CHEBI:57540"/>
    </ligand>
</feature>
<dbReference type="GO" id="GO:0017136">
    <property type="term" value="F:histone deacetylase activity, NAD-dependent"/>
    <property type="evidence" value="ECO:0007669"/>
    <property type="project" value="TreeGrafter"/>
</dbReference>
<dbReference type="GO" id="GO:0070403">
    <property type="term" value="F:NAD+ binding"/>
    <property type="evidence" value="ECO:0007669"/>
    <property type="project" value="UniProtKB-UniRule"/>
</dbReference>
<keyword evidence="3 4" id="KW-0520">NAD</keyword>
<name>A0A167YW17_9BACI</name>
<comment type="subcellular location">
    <subcellularLocation>
        <location evidence="4">Cytoplasm</location>
    </subcellularLocation>
</comment>
<dbReference type="InterPro" id="IPR003000">
    <property type="entry name" value="Sirtuin"/>
</dbReference>
<dbReference type="InterPro" id="IPR026590">
    <property type="entry name" value="Ssirtuin_cat_dom"/>
</dbReference>
<feature type="binding site" evidence="4">
    <location>
        <position position="35"/>
    </location>
    <ligand>
        <name>NAD(+)</name>
        <dbReference type="ChEBI" id="CHEBI:57540"/>
    </ligand>
</feature>
<feature type="binding site" evidence="4">
    <location>
        <position position="102"/>
    </location>
    <ligand>
        <name>nicotinamide</name>
        <dbReference type="ChEBI" id="CHEBI:17154"/>
    </ligand>
</feature>
<evidence type="ECO:0000259" key="6">
    <source>
        <dbReference type="PROSITE" id="PS50305"/>
    </source>
</evidence>
<dbReference type="Gene3D" id="3.40.50.1220">
    <property type="entry name" value="TPP-binding domain"/>
    <property type="match status" value="1"/>
</dbReference>
<dbReference type="InterPro" id="IPR026591">
    <property type="entry name" value="Sirtuin_cat_small_dom_sf"/>
</dbReference>
<dbReference type="InterPro" id="IPR028628">
    <property type="entry name" value="Sirtuin_class_U"/>
</dbReference>
<feature type="binding site" evidence="4 5">
    <location>
        <position position="147"/>
    </location>
    <ligand>
        <name>Zn(2+)</name>
        <dbReference type="ChEBI" id="CHEBI:29105"/>
    </ligand>
</feature>
<dbReference type="NCBIfam" id="NF001753">
    <property type="entry name" value="PRK00481.1-3"/>
    <property type="match status" value="1"/>
</dbReference>
<reference evidence="7 8" key="1">
    <citation type="submission" date="2016-04" db="EMBL/GenBank/DDBJ databases">
        <title>Draft genome sequence of Aeribacillus pallidus 8m3 from petroleum reservoir.</title>
        <authorList>
            <person name="Poltaraus A.B."/>
            <person name="Nazina T.N."/>
            <person name="Tourova T.P."/>
            <person name="Malakho S.M."/>
            <person name="Korshunova A.V."/>
            <person name="Sokolova D.S."/>
        </authorList>
    </citation>
    <scope>NUCLEOTIDE SEQUENCE [LARGE SCALE GENOMIC DNA]</scope>
    <source>
        <strain evidence="7 8">8m3</strain>
    </source>
</reference>
<dbReference type="InterPro" id="IPR050134">
    <property type="entry name" value="NAD-dep_sirtuin_deacylases"/>
</dbReference>
<dbReference type="AlphaFoldDB" id="A0A167YW17"/>
<comment type="catalytic activity">
    <reaction evidence="4">
        <text>N(6)-acetyl-L-lysyl-[protein] + NAD(+) + H2O = 2''-O-acetyl-ADP-D-ribose + nicotinamide + L-lysyl-[protein]</text>
        <dbReference type="Rhea" id="RHEA:43636"/>
        <dbReference type="Rhea" id="RHEA-COMP:9752"/>
        <dbReference type="Rhea" id="RHEA-COMP:10731"/>
        <dbReference type="ChEBI" id="CHEBI:15377"/>
        <dbReference type="ChEBI" id="CHEBI:17154"/>
        <dbReference type="ChEBI" id="CHEBI:29969"/>
        <dbReference type="ChEBI" id="CHEBI:57540"/>
        <dbReference type="ChEBI" id="CHEBI:61930"/>
        <dbReference type="ChEBI" id="CHEBI:83767"/>
        <dbReference type="EC" id="2.3.1.286"/>
    </reaction>
</comment>
<keyword evidence="4 5" id="KW-0862">Zinc</keyword>
<feature type="active site" description="Proton acceptor" evidence="4 5">
    <location>
        <position position="118"/>
    </location>
</feature>
<feature type="binding site" evidence="4">
    <location>
        <position position="34"/>
    </location>
    <ligand>
        <name>NAD(+)</name>
        <dbReference type="ChEBI" id="CHEBI:57540"/>
    </ligand>
</feature>
<dbReference type="Pfam" id="PF02146">
    <property type="entry name" value="SIR2"/>
    <property type="match status" value="1"/>
</dbReference>
<dbReference type="STRING" id="33936.AZI98_18065"/>
<feature type="binding site" evidence="4">
    <location>
        <position position="185"/>
    </location>
    <ligand>
        <name>NAD(+)</name>
        <dbReference type="ChEBI" id="CHEBI:57540"/>
    </ligand>
</feature>
<keyword evidence="8" id="KW-1185">Reference proteome</keyword>
<protein>
    <recommendedName>
        <fullName evidence="4">NAD-dependent protein deacetylase</fullName>
        <ecNumber evidence="4">2.3.1.286</ecNumber>
    </recommendedName>
    <alternativeName>
        <fullName evidence="4">Regulatory protein SIR2 homolog</fullName>
    </alternativeName>
</protein>
<keyword evidence="2 4" id="KW-0808">Transferase</keyword>